<accession>A0A9P4NPP4</accession>
<organism evidence="1 2">
    <name type="scientific">Tothia fuscella</name>
    <dbReference type="NCBI Taxonomy" id="1048955"/>
    <lineage>
        <taxon>Eukaryota</taxon>
        <taxon>Fungi</taxon>
        <taxon>Dikarya</taxon>
        <taxon>Ascomycota</taxon>
        <taxon>Pezizomycotina</taxon>
        <taxon>Dothideomycetes</taxon>
        <taxon>Pleosporomycetidae</taxon>
        <taxon>Venturiales</taxon>
        <taxon>Cylindrosympodiaceae</taxon>
        <taxon>Tothia</taxon>
    </lineage>
</organism>
<sequence>MSSSNQPPKIALISGHIDLTTSELEKHYVPQIDAALQGGHHFVLGDAAGADTLALSYLLSQVLSSSNIDLRSRITMYPSRKHNISKFREQGLRVVLPDDPNLNHERTLVVVTKKGPDARRYHHIQRDANMTAATDYDILYVRSEEESRNLYGDKYRPRLSATEMNRMRREELAKLSSRLVD</sequence>
<gene>
    <name evidence="1" type="ORF">EJ08DRAFT_306050</name>
</gene>
<evidence type="ECO:0000313" key="2">
    <source>
        <dbReference type="Proteomes" id="UP000800235"/>
    </source>
</evidence>
<reference evidence="1" key="1">
    <citation type="journal article" date="2020" name="Stud. Mycol.">
        <title>101 Dothideomycetes genomes: a test case for predicting lifestyles and emergence of pathogens.</title>
        <authorList>
            <person name="Haridas S."/>
            <person name="Albert R."/>
            <person name="Binder M."/>
            <person name="Bloem J."/>
            <person name="Labutti K."/>
            <person name="Salamov A."/>
            <person name="Andreopoulos B."/>
            <person name="Baker S."/>
            <person name="Barry K."/>
            <person name="Bills G."/>
            <person name="Bluhm B."/>
            <person name="Cannon C."/>
            <person name="Castanera R."/>
            <person name="Culley D."/>
            <person name="Daum C."/>
            <person name="Ezra D."/>
            <person name="Gonzalez J."/>
            <person name="Henrissat B."/>
            <person name="Kuo A."/>
            <person name="Liang C."/>
            <person name="Lipzen A."/>
            <person name="Lutzoni F."/>
            <person name="Magnuson J."/>
            <person name="Mondo S."/>
            <person name="Nolan M."/>
            <person name="Ohm R."/>
            <person name="Pangilinan J."/>
            <person name="Park H.-J."/>
            <person name="Ramirez L."/>
            <person name="Alfaro M."/>
            <person name="Sun H."/>
            <person name="Tritt A."/>
            <person name="Yoshinaga Y."/>
            <person name="Zwiers L.-H."/>
            <person name="Turgeon B."/>
            <person name="Goodwin S."/>
            <person name="Spatafora J."/>
            <person name="Crous P."/>
            <person name="Grigoriev I."/>
        </authorList>
    </citation>
    <scope>NUCLEOTIDE SEQUENCE</scope>
    <source>
        <strain evidence="1">CBS 130266</strain>
    </source>
</reference>
<comment type="caution">
    <text evidence="1">The sequence shown here is derived from an EMBL/GenBank/DDBJ whole genome shotgun (WGS) entry which is preliminary data.</text>
</comment>
<dbReference type="Proteomes" id="UP000800235">
    <property type="component" value="Unassembled WGS sequence"/>
</dbReference>
<dbReference type="AlphaFoldDB" id="A0A9P4NPP4"/>
<evidence type="ECO:0000313" key="1">
    <source>
        <dbReference type="EMBL" id="KAF2429059.1"/>
    </source>
</evidence>
<dbReference type="EMBL" id="MU007050">
    <property type="protein sequence ID" value="KAF2429059.1"/>
    <property type="molecule type" value="Genomic_DNA"/>
</dbReference>
<protein>
    <submittedName>
        <fullName evidence="1">Uncharacterized protein</fullName>
    </submittedName>
</protein>
<keyword evidence="2" id="KW-1185">Reference proteome</keyword>
<dbReference type="OrthoDB" id="5422905at2759"/>
<proteinExistence type="predicted"/>
<name>A0A9P4NPP4_9PEZI</name>